<keyword evidence="3" id="KW-1185">Reference proteome</keyword>
<dbReference type="AlphaFoldDB" id="A0A9W4WWZ5"/>
<dbReference type="SUPFAM" id="SSF52058">
    <property type="entry name" value="L domain-like"/>
    <property type="match status" value="1"/>
</dbReference>
<protein>
    <submittedName>
        <fullName evidence="2">14770_t:CDS:1</fullName>
    </submittedName>
</protein>
<proteinExistence type="predicted"/>
<feature type="non-terminal residue" evidence="2">
    <location>
        <position position="404"/>
    </location>
</feature>
<feature type="compositionally biased region" description="Polar residues" evidence="1">
    <location>
        <begin position="302"/>
        <end position="312"/>
    </location>
</feature>
<accession>A0A9W4WWZ5</accession>
<sequence length="404" mass="46064">NSGNGSNKRRTGLITTYVATLPQSSRDVLSQAGIKISRISSKPTFDYACFLKGLQFLGSTRYILDSINYWNRCRTWKGYSDNPILRKRIFIVIQELMKHFFRKSKVLYKLNAGSGIIVPEILANVITEIPEAKKVLSKLRTFTCGSTVNTAKFIRHIQQLEVHPYEDLSELSKLISVHKFLSSISMEENHTSGKYLGPPTLANFVNLEELILSAFDDQDYPRSKWIQLTGLQQVIIHSHKLFDPNNSGLLIANIAQFCPDIILYEGPILQDNRREFTKLLDSYNHLRSLHLRPSKGIPDALNQESSSTNQRNSEGKVDFDAIFKEITISDGWMISAEAFEKFLESRVEMSRPVCFYWNPTVQFKGQMEKFVKRIIDMESASKFYVFLHGNLTSELGGDKKNSLG</sequence>
<evidence type="ECO:0000313" key="2">
    <source>
        <dbReference type="EMBL" id="CAI2185294.1"/>
    </source>
</evidence>
<organism evidence="2 3">
    <name type="scientific">Funneliformis geosporum</name>
    <dbReference type="NCBI Taxonomy" id="1117311"/>
    <lineage>
        <taxon>Eukaryota</taxon>
        <taxon>Fungi</taxon>
        <taxon>Fungi incertae sedis</taxon>
        <taxon>Mucoromycota</taxon>
        <taxon>Glomeromycotina</taxon>
        <taxon>Glomeromycetes</taxon>
        <taxon>Glomerales</taxon>
        <taxon>Glomeraceae</taxon>
        <taxon>Funneliformis</taxon>
    </lineage>
</organism>
<reference evidence="2" key="1">
    <citation type="submission" date="2022-08" db="EMBL/GenBank/DDBJ databases">
        <authorList>
            <person name="Kallberg Y."/>
            <person name="Tangrot J."/>
            <person name="Rosling A."/>
        </authorList>
    </citation>
    <scope>NUCLEOTIDE SEQUENCE</scope>
    <source>
        <strain evidence="2">Wild A</strain>
    </source>
</reference>
<dbReference type="Proteomes" id="UP001153678">
    <property type="component" value="Unassembled WGS sequence"/>
</dbReference>
<dbReference type="EMBL" id="CAMKVN010003653">
    <property type="protein sequence ID" value="CAI2185294.1"/>
    <property type="molecule type" value="Genomic_DNA"/>
</dbReference>
<feature type="region of interest" description="Disordered" evidence="1">
    <location>
        <begin position="294"/>
        <end position="313"/>
    </location>
</feature>
<gene>
    <name evidence="2" type="ORF">FWILDA_LOCUS12005</name>
</gene>
<evidence type="ECO:0000256" key="1">
    <source>
        <dbReference type="SAM" id="MobiDB-lite"/>
    </source>
</evidence>
<comment type="caution">
    <text evidence="2">The sequence shown here is derived from an EMBL/GenBank/DDBJ whole genome shotgun (WGS) entry which is preliminary data.</text>
</comment>
<name>A0A9W4WWZ5_9GLOM</name>
<evidence type="ECO:0000313" key="3">
    <source>
        <dbReference type="Proteomes" id="UP001153678"/>
    </source>
</evidence>